<keyword evidence="7" id="KW-0325">Glycoprotein</keyword>
<evidence type="ECO:0000256" key="4">
    <source>
        <dbReference type="ARBA" id="ARBA00022989"/>
    </source>
</evidence>
<evidence type="ECO:0000256" key="10">
    <source>
        <dbReference type="SAM" id="SignalP"/>
    </source>
</evidence>
<feature type="transmembrane region" description="Helical" evidence="9">
    <location>
        <begin position="148"/>
        <end position="173"/>
    </location>
</feature>
<evidence type="ECO:0000313" key="12">
    <source>
        <dbReference type="Proteomes" id="UP001557470"/>
    </source>
</evidence>
<dbReference type="Proteomes" id="UP001557470">
    <property type="component" value="Unassembled WGS sequence"/>
</dbReference>
<dbReference type="PANTHER" id="PTHR11494">
    <property type="entry name" value="CYTOTOXIC T-LYMPHOCYTE PROTEIN"/>
    <property type="match status" value="1"/>
</dbReference>
<evidence type="ECO:0000256" key="1">
    <source>
        <dbReference type="ARBA" id="ARBA00004479"/>
    </source>
</evidence>
<keyword evidence="3 10" id="KW-0732">Signal</keyword>
<keyword evidence="5 9" id="KW-0472">Membrane</keyword>
<evidence type="ECO:0000256" key="6">
    <source>
        <dbReference type="ARBA" id="ARBA00023157"/>
    </source>
</evidence>
<dbReference type="EMBL" id="JAGEUA010000001">
    <property type="protein sequence ID" value="KAL1022344.1"/>
    <property type="molecule type" value="Genomic_DNA"/>
</dbReference>
<evidence type="ECO:0000256" key="3">
    <source>
        <dbReference type="ARBA" id="ARBA00022729"/>
    </source>
</evidence>
<sequence length="212" mass="24371">MKFGSIHRILLSLFLCRAADFTSREDSHIVKVKVRCPDLNGKQKEEIKYSLNFEEDEVVSHKYDSVYGHNATEIISKGWSLQLNETNHKVNYVHSGMTAERTGFYTCKATQMYPPPLLTTSQHTFLLVVDMCPSEEPPKCRVDGVYFWVWKLGFWITLAYGMAATIIGLVCYLRKKRGEGSHSDYMNTRPRAPPVVLKKKQGVQYPVRMGHY</sequence>
<evidence type="ECO:0000256" key="2">
    <source>
        <dbReference type="ARBA" id="ARBA00022692"/>
    </source>
</evidence>
<gene>
    <name evidence="11" type="ORF">UPYG_G00025430</name>
</gene>
<evidence type="ECO:0000256" key="7">
    <source>
        <dbReference type="ARBA" id="ARBA00023180"/>
    </source>
</evidence>
<keyword evidence="12" id="KW-1185">Reference proteome</keyword>
<keyword evidence="8" id="KW-0393">Immunoglobulin domain</keyword>
<accession>A0ABD0XLT6</accession>
<dbReference type="PANTHER" id="PTHR11494:SF9">
    <property type="entry name" value="SI:DKEY-1H24.6"/>
    <property type="match status" value="1"/>
</dbReference>
<organism evidence="11 12">
    <name type="scientific">Umbra pygmaea</name>
    <name type="common">Eastern mudminnow</name>
    <dbReference type="NCBI Taxonomy" id="75934"/>
    <lineage>
        <taxon>Eukaryota</taxon>
        <taxon>Metazoa</taxon>
        <taxon>Chordata</taxon>
        <taxon>Craniata</taxon>
        <taxon>Vertebrata</taxon>
        <taxon>Euteleostomi</taxon>
        <taxon>Actinopterygii</taxon>
        <taxon>Neopterygii</taxon>
        <taxon>Teleostei</taxon>
        <taxon>Protacanthopterygii</taxon>
        <taxon>Esociformes</taxon>
        <taxon>Umbridae</taxon>
        <taxon>Umbra</taxon>
    </lineage>
</organism>
<protein>
    <submittedName>
        <fullName evidence="11">Uncharacterized protein</fullName>
    </submittedName>
</protein>
<feature type="signal peptide" evidence="10">
    <location>
        <begin position="1"/>
        <end position="18"/>
    </location>
</feature>
<evidence type="ECO:0000256" key="5">
    <source>
        <dbReference type="ARBA" id="ARBA00023136"/>
    </source>
</evidence>
<evidence type="ECO:0000313" key="11">
    <source>
        <dbReference type="EMBL" id="KAL1022344.1"/>
    </source>
</evidence>
<dbReference type="InterPro" id="IPR013783">
    <property type="entry name" value="Ig-like_fold"/>
</dbReference>
<dbReference type="GO" id="GO:0016020">
    <property type="term" value="C:membrane"/>
    <property type="evidence" value="ECO:0007669"/>
    <property type="project" value="UniProtKB-SubCell"/>
</dbReference>
<dbReference type="Gene3D" id="2.60.40.10">
    <property type="entry name" value="Immunoglobulins"/>
    <property type="match status" value="1"/>
</dbReference>
<dbReference type="AlphaFoldDB" id="A0ABD0XLT6"/>
<evidence type="ECO:0000256" key="8">
    <source>
        <dbReference type="ARBA" id="ARBA00023319"/>
    </source>
</evidence>
<dbReference type="InterPro" id="IPR040216">
    <property type="entry name" value="CTLA4/CD28"/>
</dbReference>
<comment type="subcellular location">
    <subcellularLocation>
        <location evidence="1">Membrane</location>
        <topology evidence="1">Single-pass type I membrane protein</topology>
    </subcellularLocation>
</comment>
<keyword evidence="4 9" id="KW-1133">Transmembrane helix</keyword>
<feature type="chain" id="PRO_5044800480" evidence="10">
    <location>
        <begin position="19"/>
        <end position="212"/>
    </location>
</feature>
<name>A0ABD0XLT6_UMBPY</name>
<evidence type="ECO:0000256" key="9">
    <source>
        <dbReference type="SAM" id="Phobius"/>
    </source>
</evidence>
<reference evidence="11 12" key="1">
    <citation type="submission" date="2024-06" db="EMBL/GenBank/DDBJ databases">
        <authorList>
            <person name="Pan Q."/>
            <person name="Wen M."/>
            <person name="Jouanno E."/>
            <person name="Zahm M."/>
            <person name="Klopp C."/>
            <person name="Cabau C."/>
            <person name="Louis A."/>
            <person name="Berthelot C."/>
            <person name="Parey E."/>
            <person name="Roest Crollius H."/>
            <person name="Montfort J."/>
            <person name="Robinson-Rechavi M."/>
            <person name="Bouchez O."/>
            <person name="Lampietro C."/>
            <person name="Lopez Roques C."/>
            <person name="Donnadieu C."/>
            <person name="Postlethwait J."/>
            <person name="Bobe J."/>
            <person name="Verreycken H."/>
            <person name="Guiguen Y."/>
        </authorList>
    </citation>
    <scope>NUCLEOTIDE SEQUENCE [LARGE SCALE GENOMIC DNA]</scope>
    <source>
        <strain evidence="11">Up_M1</strain>
        <tissue evidence="11">Testis</tissue>
    </source>
</reference>
<keyword evidence="6" id="KW-1015">Disulfide bond</keyword>
<keyword evidence="2 9" id="KW-0812">Transmembrane</keyword>
<comment type="caution">
    <text evidence="11">The sequence shown here is derived from an EMBL/GenBank/DDBJ whole genome shotgun (WGS) entry which is preliminary data.</text>
</comment>
<proteinExistence type="predicted"/>